<name>A0A0D2P5A0_HYPSF</name>
<evidence type="ECO:0000313" key="3">
    <source>
        <dbReference type="Proteomes" id="UP000054270"/>
    </source>
</evidence>
<organism evidence="2 3">
    <name type="scientific">Hypholoma sublateritium (strain FD-334 SS-4)</name>
    <dbReference type="NCBI Taxonomy" id="945553"/>
    <lineage>
        <taxon>Eukaryota</taxon>
        <taxon>Fungi</taxon>
        <taxon>Dikarya</taxon>
        <taxon>Basidiomycota</taxon>
        <taxon>Agaricomycotina</taxon>
        <taxon>Agaricomycetes</taxon>
        <taxon>Agaricomycetidae</taxon>
        <taxon>Agaricales</taxon>
        <taxon>Agaricineae</taxon>
        <taxon>Strophariaceae</taxon>
        <taxon>Hypholoma</taxon>
    </lineage>
</organism>
<reference evidence="3" key="1">
    <citation type="submission" date="2014-04" db="EMBL/GenBank/DDBJ databases">
        <title>Evolutionary Origins and Diversification of the Mycorrhizal Mutualists.</title>
        <authorList>
            <consortium name="DOE Joint Genome Institute"/>
            <consortium name="Mycorrhizal Genomics Consortium"/>
            <person name="Kohler A."/>
            <person name="Kuo A."/>
            <person name="Nagy L.G."/>
            <person name="Floudas D."/>
            <person name="Copeland A."/>
            <person name="Barry K.W."/>
            <person name="Cichocki N."/>
            <person name="Veneault-Fourrey C."/>
            <person name="LaButti K."/>
            <person name="Lindquist E.A."/>
            <person name="Lipzen A."/>
            <person name="Lundell T."/>
            <person name="Morin E."/>
            <person name="Murat C."/>
            <person name="Riley R."/>
            <person name="Ohm R."/>
            <person name="Sun H."/>
            <person name="Tunlid A."/>
            <person name="Henrissat B."/>
            <person name="Grigoriev I.V."/>
            <person name="Hibbett D.S."/>
            <person name="Martin F."/>
        </authorList>
    </citation>
    <scope>NUCLEOTIDE SEQUENCE [LARGE SCALE GENOMIC DNA]</scope>
    <source>
        <strain evidence="3">FD-334 SS-4</strain>
    </source>
</reference>
<dbReference type="OrthoDB" id="2909959at2759"/>
<proteinExistence type="predicted"/>
<sequence>MLLDDQSHGHASHTLSGSRTAVAPDDPRAELDVVQAEVARVSQTLKALMDKTHVLRARINDMYSPVIRHLPPEIIAEIFQACIPVFDMEDNNSSTSIPLQLGSVCSSWRRIAWTAPTLWSSLTLRLNTSNIGTQIILLEEWLSRTGDLPLSLRLCSEEEIHWSSSPTPGTAIEVIRKYASRWKDLDLRLPTSCYKFLPTSENCLPLLQSLNLNPPGGQGERRHKVDMSNSAKIQHLSLSCVYLISMKFQWVHVTHLRLEAFYVDECLEALRQSPQLEVCLLRNIIGGDDGHTLPEAPLILPTLRTLAIENEKDTHIALLLDTIAIPHTAHFSYSGRNLVHLSSLCALILRSAALETVTINQTAIGDDDSFDALLRAMKGVKKFSFSTSSIHTGHSPLDDNLLRMCNPGLVGPGEECLLPRLESLEYRGPQTFSWPVLLETLESRGPKYMITPGSSAAAPTAMLQDESDANPSEKAGNDARPDGEPGGPKLAPRAEIFDWKSLGLNIILRLGDTPKFPVAHDIPRFHSLTTKWNIQLTSIDQESRETTCPLIAL</sequence>
<dbReference type="EMBL" id="KN817529">
    <property type="protein sequence ID" value="KJA26084.1"/>
    <property type="molecule type" value="Genomic_DNA"/>
</dbReference>
<dbReference type="Gene3D" id="1.20.1280.50">
    <property type="match status" value="1"/>
</dbReference>
<evidence type="ECO:0000256" key="1">
    <source>
        <dbReference type="SAM" id="MobiDB-lite"/>
    </source>
</evidence>
<accession>A0A0D2P5A0</accession>
<gene>
    <name evidence="2" type="ORF">HYPSUDRAFT_36948</name>
</gene>
<protein>
    <submittedName>
        <fullName evidence="2">Uncharacterized protein</fullName>
    </submittedName>
</protein>
<evidence type="ECO:0000313" key="2">
    <source>
        <dbReference type="EMBL" id="KJA26084.1"/>
    </source>
</evidence>
<feature type="region of interest" description="Disordered" evidence="1">
    <location>
        <begin position="1"/>
        <end position="24"/>
    </location>
</feature>
<keyword evidence="3" id="KW-1185">Reference proteome</keyword>
<dbReference type="STRING" id="945553.A0A0D2P5A0"/>
<dbReference type="Proteomes" id="UP000054270">
    <property type="component" value="Unassembled WGS sequence"/>
</dbReference>
<feature type="region of interest" description="Disordered" evidence="1">
    <location>
        <begin position="464"/>
        <end position="491"/>
    </location>
</feature>
<dbReference type="AlphaFoldDB" id="A0A0D2P5A0"/>
<dbReference type="OMA" id="ARINDMY"/>